<gene>
    <name evidence="2" type="ORF">Trco_002565</name>
</gene>
<proteinExistence type="predicted"/>
<protein>
    <submittedName>
        <fullName evidence="2">Uncharacterized protein</fullName>
    </submittedName>
</protein>
<accession>A0A9P8TZ88</accession>
<dbReference type="AlphaFoldDB" id="A0A9P8TZ88"/>
<feature type="region of interest" description="Disordered" evidence="1">
    <location>
        <begin position="42"/>
        <end position="108"/>
    </location>
</feature>
<comment type="caution">
    <text evidence="2">The sequence shown here is derived from an EMBL/GenBank/DDBJ whole genome shotgun (WGS) entry which is preliminary data.</text>
</comment>
<reference evidence="2" key="1">
    <citation type="submission" date="2021-08" db="EMBL/GenBank/DDBJ databases">
        <title>Chromosome-Level Trichoderma cornu-damae using Hi-C Data.</title>
        <authorList>
            <person name="Kim C.S."/>
        </authorList>
    </citation>
    <scope>NUCLEOTIDE SEQUENCE</scope>
    <source>
        <strain evidence="2">KA19-0412C</strain>
    </source>
</reference>
<dbReference type="Proteomes" id="UP000827724">
    <property type="component" value="Unassembled WGS sequence"/>
</dbReference>
<evidence type="ECO:0000313" key="2">
    <source>
        <dbReference type="EMBL" id="KAH6609219.1"/>
    </source>
</evidence>
<dbReference type="EMBL" id="JAIWOZ010000002">
    <property type="protein sequence ID" value="KAH6609219.1"/>
    <property type="molecule type" value="Genomic_DNA"/>
</dbReference>
<name>A0A9P8TZ88_9HYPO</name>
<evidence type="ECO:0000313" key="3">
    <source>
        <dbReference type="Proteomes" id="UP000827724"/>
    </source>
</evidence>
<keyword evidence="3" id="KW-1185">Reference proteome</keyword>
<organism evidence="2 3">
    <name type="scientific">Trichoderma cornu-damae</name>
    <dbReference type="NCBI Taxonomy" id="654480"/>
    <lineage>
        <taxon>Eukaryota</taxon>
        <taxon>Fungi</taxon>
        <taxon>Dikarya</taxon>
        <taxon>Ascomycota</taxon>
        <taxon>Pezizomycotina</taxon>
        <taxon>Sordariomycetes</taxon>
        <taxon>Hypocreomycetidae</taxon>
        <taxon>Hypocreales</taxon>
        <taxon>Hypocreaceae</taxon>
        <taxon>Trichoderma</taxon>
    </lineage>
</organism>
<evidence type="ECO:0000256" key="1">
    <source>
        <dbReference type="SAM" id="MobiDB-lite"/>
    </source>
</evidence>
<sequence>MAQRKAVLVIWQSLKVRRSRAKGRPRPQDECGRMRNIRGAWQQRIGMRKRRPLSPPGDDVGIAESHAKVEERPLNTGAKSSRRGRSSSYSVGSLTALSVPNGRSVHSG</sequence>